<comment type="subcellular location">
    <subcellularLocation>
        <location evidence="6">Cell membrane</location>
        <topology evidence="6">Multi-pass membrane protein</topology>
    </subcellularLocation>
    <subcellularLocation>
        <location evidence="1">Membrane</location>
        <topology evidence="1">Multi-pass membrane protein</topology>
    </subcellularLocation>
</comment>
<evidence type="ECO:0000259" key="8">
    <source>
        <dbReference type="PROSITE" id="PS50253"/>
    </source>
</evidence>
<dbReference type="OrthoDB" id="9808200at2"/>
<feature type="domain" description="Heme-copper oxidase subunit III family profile" evidence="8">
    <location>
        <begin position="1"/>
        <end position="216"/>
    </location>
</feature>
<dbReference type="InterPro" id="IPR013833">
    <property type="entry name" value="Cyt_c_oxidase_su3_a-hlx"/>
</dbReference>
<evidence type="ECO:0000313" key="10">
    <source>
        <dbReference type="Proteomes" id="UP000297475"/>
    </source>
</evidence>
<evidence type="ECO:0000256" key="4">
    <source>
        <dbReference type="ARBA" id="ARBA00022989"/>
    </source>
</evidence>
<feature type="transmembrane region" description="Helical" evidence="7">
    <location>
        <begin position="190"/>
        <end position="211"/>
    </location>
</feature>
<evidence type="ECO:0000256" key="3">
    <source>
        <dbReference type="ARBA" id="ARBA00022692"/>
    </source>
</evidence>
<dbReference type="GO" id="GO:0005886">
    <property type="term" value="C:plasma membrane"/>
    <property type="evidence" value="ECO:0007669"/>
    <property type="project" value="UniProtKB-SubCell"/>
</dbReference>
<protein>
    <submittedName>
        <fullName evidence="9">Cytochrome c oxidase subunit III</fullName>
    </submittedName>
</protein>
<dbReference type="PROSITE" id="PS50253">
    <property type="entry name" value="COX3"/>
    <property type="match status" value="1"/>
</dbReference>
<dbReference type="Proteomes" id="UP000297475">
    <property type="component" value="Unassembled WGS sequence"/>
</dbReference>
<keyword evidence="3 6" id="KW-0812">Transmembrane</keyword>
<evidence type="ECO:0000256" key="2">
    <source>
        <dbReference type="ARBA" id="ARBA00010581"/>
    </source>
</evidence>
<organism evidence="9 10">
    <name type="scientific">Natronospirillum operosum</name>
    <dbReference type="NCBI Taxonomy" id="2759953"/>
    <lineage>
        <taxon>Bacteria</taxon>
        <taxon>Pseudomonadati</taxon>
        <taxon>Pseudomonadota</taxon>
        <taxon>Gammaproteobacteria</taxon>
        <taxon>Oceanospirillales</taxon>
        <taxon>Natronospirillaceae</taxon>
        <taxon>Natronospirillum</taxon>
    </lineage>
</organism>
<feature type="transmembrane region" description="Helical" evidence="7">
    <location>
        <begin position="152"/>
        <end position="178"/>
    </location>
</feature>
<evidence type="ECO:0000256" key="1">
    <source>
        <dbReference type="ARBA" id="ARBA00004141"/>
    </source>
</evidence>
<accession>A0A4Z0WEU8</accession>
<keyword evidence="4 7" id="KW-1133">Transmembrane helix</keyword>
<dbReference type="AlphaFoldDB" id="A0A4Z0WEU8"/>
<keyword evidence="10" id="KW-1185">Reference proteome</keyword>
<dbReference type="GO" id="GO:0004129">
    <property type="term" value="F:cytochrome-c oxidase activity"/>
    <property type="evidence" value="ECO:0007669"/>
    <property type="project" value="InterPro"/>
</dbReference>
<keyword evidence="5 7" id="KW-0472">Membrane</keyword>
<gene>
    <name evidence="9" type="ORF">E4656_03845</name>
</gene>
<evidence type="ECO:0000256" key="5">
    <source>
        <dbReference type="ARBA" id="ARBA00023136"/>
    </source>
</evidence>
<dbReference type="EMBL" id="SRMF01000001">
    <property type="protein sequence ID" value="TGG95560.1"/>
    <property type="molecule type" value="Genomic_DNA"/>
</dbReference>
<dbReference type="InterPro" id="IPR035973">
    <property type="entry name" value="Cyt_c_oxidase_su3-like_sf"/>
</dbReference>
<evidence type="ECO:0000256" key="7">
    <source>
        <dbReference type="SAM" id="Phobius"/>
    </source>
</evidence>
<feature type="transmembrane region" description="Helical" evidence="7">
    <location>
        <begin position="40"/>
        <end position="62"/>
    </location>
</feature>
<dbReference type="RefSeq" id="WP_135481326.1">
    <property type="nucleotide sequence ID" value="NZ_SRMF01000001.1"/>
</dbReference>
<feature type="transmembrane region" description="Helical" evidence="7">
    <location>
        <begin position="82"/>
        <end position="100"/>
    </location>
</feature>
<name>A0A4Z0WEU8_9GAMM</name>
<dbReference type="InterPro" id="IPR024791">
    <property type="entry name" value="Cyt_c/ubiquinol_Oxase_su3"/>
</dbReference>
<feature type="transmembrane region" description="Helical" evidence="7">
    <location>
        <begin position="112"/>
        <end position="132"/>
    </location>
</feature>
<dbReference type="GO" id="GO:0019646">
    <property type="term" value="P:aerobic electron transport chain"/>
    <property type="evidence" value="ECO:0007669"/>
    <property type="project" value="InterPro"/>
</dbReference>
<sequence>MNLIARLTERSWDPATSAAAAASATGPEDVFAGRQTMLHIFLVIVSVIFMLFFLTFIAHSQYPGFETLTGEPWKPLASTTQLWINTGVLVLASLMMHLGLTRARQGQMGQAIGFTLVAAFFSLQFMLAQLWLWRDLHSMGHTLVSNPSHSYFYLMTGVHALHLAGGLVIMLGALVLIWRRAAIERLERSLKLCSTYWHYLLGLWLVLFVLLTRSPETYRTIAILCGLG</sequence>
<evidence type="ECO:0000313" key="9">
    <source>
        <dbReference type="EMBL" id="TGG95560.1"/>
    </source>
</evidence>
<dbReference type="InterPro" id="IPR000298">
    <property type="entry name" value="Cyt_c_oxidase-like_su3"/>
</dbReference>
<dbReference type="Pfam" id="PF00510">
    <property type="entry name" value="COX3"/>
    <property type="match status" value="1"/>
</dbReference>
<evidence type="ECO:0000256" key="6">
    <source>
        <dbReference type="RuleBase" id="RU003376"/>
    </source>
</evidence>
<reference evidence="9 10" key="1">
    <citation type="submission" date="2019-04" db="EMBL/GenBank/DDBJ databases">
        <title>Natronospirillum operosus gen. nov., sp. nov., a haloalkaliphilic satellite isolated from decaying biomass of laboratory culture of cyanobacterium Geitlerinema sp. and proposal of Natronospirillaceae fam. nov. and Saccharospirillaceae fam. nov.</title>
        <authorList>
            <person name="Kevbrin V."/>
            <person name="Boltyanskaya Y."/>
            <person name="Koziaeva V."/>
            <person name="Grouzdev D.S."/>
            <person name="Park M."/>
            <person name="Cho J."/>
        </authorList>
    </citation>
    <scope>NUCLEOTIDE SEQUENCE [LARGE SCALE GENOMIC DNA]</scope>
    <source>
        <strain evidence="9 10">G-116</strain>
    </source>
</reference>
<dbReference type="SUPFAM" id="SSF81452">
    <property type="entry name" value="Cytochrome c oxidase subunit III-like"/>
    <property type="match status" value="1"/>
</dbReference>
<dbReference type="PANTHER" id="PTHR11403">
    <property type="entry name" value="CYTOCHROME C OXIDASE SUBUNIT III"/>
    <property type="match status" value="1"/>
</dbReference>
<comment type="caution">
    <text evidence="9">The sequence shown here is derived from an EMBL/GenBank/DDBJ whole genome shotgun (WGS) entry which is preliminary data.</text>
</comment>
<dbReference type="PANTHER" id="PTHR11403:SF10">
    <property type="entry name" value="CYTOCHROME C OXIDASE"/>
    <property type="match status" value="1"/>
</dbReference>
<dbReference type="Gene3D" id="1.20.120.80">
    <property type="entry name" value="Cytochrome c oxidase, subunit III, four-helix bundle"/>
    <property type="match status" value="1"/>
</dbReference>
<comment type="similarity">
    <text evidence="2 6">Belongs to the cytochrome c oxidase subunit 3 family.</text>
</comment>
<proteinExistence type="inferred from homology"/>